<comment type="caution">
    <text evidence="2">The sequence shown here is derived from an EMBL/GenBank/DDBJ whole genome shotgun (WGS) entry which is preliminary data.</text>
</comment>
<gene>
    <name evidence="2" type="ORF">VTJ49DRAFT_710</name>
</gene>
<reference evidence="2 3" key="1">
    <citation type="journal article" date="2024" name="Commun. Biol.">
        <title>Comparative genomic analysis of thermophilic fungi reveals convergent evolutionary adaptations and gene losses.</title>
        <authorList>
            <person name="Steindorff A.S."/>
            <person name="Aguilar-Pontes M.V."/>
            <person name="Robinson A.J."/>
            <person name="Andreopoulos B."/>
            <person name="LaButti K."/>
            <person name="Kuo A."/>
            <person name="Mondo S."/>
            <person name="Riley R."/>
            <person name="Otillar R."/>
            <person name="Haridas S."/>
            <person name="Lipzen A."/>
            <person name="Grimwood J."/>
            <person name="Schmutz J."/>
            <person name="Clum A."/>
            <person name="Reid I.D."/>
            <person name="Moisan M.C."/>
            <person name="Butler G."/>
            <person name="Nguyen T.T.M."/>
            <person name="Dewar K."/>
            <person name="Conant G."/>
            <person name="Drula E."/>
            <person name="Henrissat B."/>
            <person name="Hansel C."/>
            <person name="Singer S."/>
            <person name="Hutchinson M.I."/>
            <person name="de Vries R.P."/>
            <person name="Natvig D.O."/>
            <person name="Powell A.J."/>
            <person name="Tsang A."/>
            <person name="Grigoriev I.V."/>
        </authorList>
    </citation>
    <scope>NUCLEOTIDE SEQUENCE [LARGE SCALE GENOMIC DNA]</scope>
    <source>
        <strain evidence="2 3">CBS 620.91</strain>
    </source>
</reference>
<proteinExistence type="predicted"/>
<evidence type="ECO:0000313" key="3">
    <source>
        <dbReference type="Proteomes" id="UP001583172"/>
    </source>
</evidence>
<dbReference type="EMBL" id="JAZGSY010000122">
    <property type="protein sequence ID" value="KAL1840227.1"/>
    <property type="molecule type" value="Genomic_DNA"/>
</dbReference>
<accession>A0ABR3VFE5</accession>
<organism evidence="2 3">
    <name type="scientific">Humicola insolens</name>
    <name type="common">Soft-rot fungus</name>
    <dbReference type="NCBI Taxonomy" id="85995"/>
    <lineage>
        <taxon>Eukaryota</taxon>
        <taxon>Fungi</taxon>
        <taxon>Dikarya</taxon>
        <taxon>Ascomycota</taxon>
        <taxon>Pezizomycotina</taxon>
        <taxon>Sordariomycetes</taxon>
        <taxon>Sordariomycetidae</taxon>
        <taxon>Sordariales</taxon>
        <taxon>Chaetomiaceae</taxon>
        <taxon>Mycothermus</taxon>
    </lineage>
</organism>
<protein>
    <submittedName>
        <fullName evidence="2">Uncharacterized protein</fullName>
    </submittedName>
</protein>
<feature type="compositionally biased region" description="Polar residues" evidence="1">
    <location>
        <begin position="190"/>
        <end position="210"/>
    </location>
</feature>
<name>A0ABR3VFE5_HUMIN</name>
<evidence type="ECO:0000256" key="1">
    <source>
        <dbReference type="SAM" id="MobiDB-lite"/>
    </source>
</evidence>
<feature type="region of interest" description="Disordered" evidence="1">
    <location>
        <begin position="175"/>
        <end position="216"/>
    </location>
</feature>
<evidence type="ECO:0000313" key="2">
    <source>
        <dbReference type="EMBL" id="KAL1840227.1"/>
    </source>
</evidence>
<keyword evidence="3" id="KW-1185">Reference proteome</keyword>
<feature type="region of interest" description="Disordered" evidence="1">
    <location>
        <begin position="91"/>
        <end position="128"/>
    </location>
</feature>
<dbReference type="Proteomes" id="UP001583172">
    <property type="component" value="Unassembled WGS sequence"/>
</dbReference>
<sequence length="216" mass="24597">MMRIAHFDSATFFFPSSFRDSFRSILTNPPCSVRLYQAPVESDLPSKPPLDRSARLRSNIRRALDRNEDRIRERRRRVLAAAMTTSSSDAGRRLVRSYVPEPPLLRSMGSSADPRSGSENGRRSLRDTNRRIGLDDHLVTIFGERWAHLHAESNPSPLRNDLESAHNLPMAVESAFLPRHREPRPEPTYALSSIRSTQASDHVSTTSLTESIWRHN</sequence>